<dbReference type="Pfam" id="PF02535">
    <property type="entry name" value="Zip"/>
    <property type="match status" value="1"/>
</dbReference>
<evidence type="ECO:0000256" key="1">
    <source>
        <dbReference type="ARBA" id="ARBA00004141"/>
    </source>
</evidence>
<name>A0AAD3HJ07_9CHLO</name>
<evidence type="ECO:0000313" key="6">
    <source>
        <dbReference type="EMBL" id="GFR42140.1"/>
    </source>
</evidence>
<protein>
    <submittedName>
        <fullName evidence="6">Uncharacterized protein</fullName>
    </submittedName>
</protein>
<keyword evidence="7" id="KW-1185">Reference proteome</keyword>
<accession>A0AAD3HJ07</accession>
<dbReference type="EMBL" id="BMAR01000002">
    <property type="protein sequence ID" value="GFR42140.1"/>
    <property type="molecule type" value="Genomic_DNA"/>
</dbReference>
<reference evidence="6 7" key="1">
    <citation type="journal article" date="2021" name="Sci. Rep.">
        <title>Genome sequencing of the multicellular alga Astrephomene provides insights into convergent evolution of germ-soma differentiation.</title>
        <authorList>
            <person name="Yamashita S."/>
            <person name="Yamamoto K."/>
            <person name="Matsuzaki R."/>
            <person name="Suzuki S."/>
            <person name="Yamaguchi H."/>
            <person name="Hirooka S."/>
            <person name="Minakuchi Y."/>
            <person name="Miyagishima S."/>
            <person name="Kawachi M."/>
            <person name="Toyoda A."/>
            <person name="Nozaki H."/>
        </authorList>
    </citation>
    <scope>NUCLEOTIDE SEQUENCE [LARGE SCALE GENOMIC DNA]</scope>
    <source>
        <strain evidence="6 7">NIES-4017</strain>
    </source>
</reference>
<dbReference type="GO" id="GO:0005385">
    <property type="term" value="F:zinc ion transmembrane transporter activity"/>
    <property type="evidence" value="ECO:0007669"/>
    <property type="project" value="TreeGrafter"/>
</dbReference>
<evidence type="ECO:0000313" key="7">
    <source>
        <dbReference type="Proteomes" id="UP001054857"/>
    </source>
</evidence>
<dbReference type="AlphaFoldDB" id="A0AAD3HJ07"/>
<dbReference type="InterPro" id="IPR003689">
    <property type="entry name" value="ZIP"/>
</dbReference>
<dbReference type="PANTHER" id="PTHR11040">
    <property type="entry name" value="ZINC/IRON TRANSPORTER"/>
    <property type="match status" value="1"/>
</dbReference>
<keyword evidence="3 5" id="KW-1133">Transmembrane helix</keyword>
<evidence type="ECO:0000256" key="4">
    <source>
        <dbReference type="ARBA" id="ARBA00023136"/>
    </source>
</evidence>
<evidence type="ECO:0000256" key="5">
    <source>
        <dbReference type="SAM" id="Phobius"/>
    </source>
</evidence>
<dbReference type="GO" id="GO:0005886">
    <property type="term" value="C:plasma membrane"/>
    <property type="evidence" value="ECO:0007669"/>
    <property type="project" value="TreeGrafter"/>
</dbReference>
<dbReference type="Proteomes" id="UP001054857">
    <property type="component" value="Unassembled WGS sequence"/>
</dbReference>
<evidence type="ECO:0000256" key="3">
    <source>
        <dbReference type="ARBA" id="ARBA00022989"/>
    </source>
</evidence>
<comment type="subcellular location">
    <subcellularLocation>
        <location evidence="1">Membrane</location>
        <topology evidence="1">Multi-pass membrane protein</topology>
    </subcellularLocation>
</comment>
<organism evidence="6 7">
    <name type="scientific">Astrephomene gubernaculifera</name>
    <dbReference type="NCBI Taxonomy" id="47775"/>
    <lineage>
        <taxon>Eukaryota</taxon>
        <taxon>Viridiplantae</taxon>
        <taxon>Chlorophyta</taxon>
        <taxon>core chlorophytes</taxon>
        <taxon>Chlorophyceae</taxon>
        <taxon>CS clade</taxon>
        <taxon>Chlamydomonadales</taxon>
        <taxon>Astrephomenaceae</taxon>
        <taxon>Astrephomene</taxon>
    </lineage>
</organism>
<sequence length="192" mass="20544">MAQLQYARALFYNLPPDGKGEEQVLPSDDTQTLRIASIFIVLAAGFIGGLPPLFLKVFRDPDSTTNRLARSFSAGVIATLALVHVIPEAISDMSSLGSKYPLGGVCVMGGVLLMVGLEHLTHIMHPASGGDKRGHRVTANGDNRNAVSCPNHAYAKSWSVVSEQVGWLLASPKHVQLVGTCSYLYVSFYTSG</sequence>
<feature type="transmembrane region" description="Helical" evidence="5">
    <location>
        <begin position="98"/>
        <end position="117"/>
    </location>
</feature>
<evidence type="ECO:0000256" key="2">
    <source>
        <dbReference type="ARBA" id="ARBA00022692"/>
    </source>
</evidence>
<dbReference type="PANTHER" id="PTHR11040:SF44">
    <property type="entry name" value="PROTEIN ZNTC-RELATED"/>
    <property type="match status" value="1"/>
</dbReference>
<keyword evidence="2 5" id="KW-0812">Transmembrane</keyword>
<feature type="transmembrane region" description="Helical" evidence="5">
    <location>
        <begin position="35"/>
        <end position="55"/>
    </location>
</feature>
<gene>
    <name evidence="6" type="ORF">Agub_g2986</name>
</gene>
<comment type="caution">
    <text evidence="6">The sequence shown here is derived from an EMBL/GenBank/DDBJ whole genome shotgun (WGS) entry which is preliminary data.</text>
</comment>
<keyword evidence="4 5" id="KW-0472">Membrane</keyword>
<feature type="transmembrane region" description="Helical" evidence="5">
    <location>
        <begin position="67"/>
        <end position="86"/>
    </location>
</feature>
<proteinExistence type="predicted"/>